<dbReference type="PANTHER" id="PTHR46587:SF5">
    <property type="entry name" value="NUCLEAR HORMONE RECEPTOR FAMILY"/>
    <property type="match status" value="1"/>
</dbReference>
<keyword evidence="8" id="KW-0804">Transcription</keyword>
<evidence type="ECO:0000259" key="13">
    <source>
        <dbReference type="PROSITE" id="PS51843"/>
    </source>
</evidence>
<dbReference type="Gene3D" id="1.10.565.10">
    <property type="entry name" value="Retinoid X Receptor"/>
    <property type="match status" value="1"/>
</dbReference>
<evidence type="ECO:0000256" key="2">
    <source>
        <dbReference type="ARBA" id="ARBA00005993"/>
    </source>
</evidence>
<dbReference type="PROSITE" id="PS51843">
    <property type="entry name" value="NR_LBD"/>
    <property type="match status" value="1"/>
</dbReference>
<dbReference type="WBParaSite" id="SVE_1026600.1">
    <property type="protein sequence ID" value="SVE_1026600.1"/>
    <property type="gene ID" value="SVE_1026600"/>
</dbReference>
<dbReference type="InterPro" id="IPR013088">
    <property type="entry name" value="Znf_NHR/GATA"/>
</dbReference>
<name>A0A0K0FMN9_STRVS</name>
<comment type="subcellular location">
    <subcellularLocation>
        <location evidence="1">Nucleus</location>
    </subcellularLocation>
</comment>
<protein>
    <submittedName>
        <fullName evidence="15">Transcription factor HNF-4 homolog (inferred by orthology to a D. melanogaster protein)</fullName>
    </submittedName>
</protein>
<dbReference type="PROSITE" id="PS51030">
    <property type="entry name" value="NUCLEAR_REC_DBD_2"/>
    <property type="match status" value="1"/>
</dbReference>
<keyword evidence="4" id="KW-0863">Zinc-finger</keyword>
<evidence type="ECO:0000256" key="3">
    <source>
        <dbReference type="ARBA" id="ARBA00022723"/>
    </source>
</evidence>
<evidence type="ECO:0000256" key="6">
    <source>
        <dbReference type="ARBA" id="ARBA00023015"/>
    </source>
</evidence>
<dbReference type="Proteomes" id="UP000035680">
    <property type="component" value="Unassembled WGS sequence"/>
</dbReference>
<evidence type="ECO:0000256" key="4">
    <source>
        <dbReference type="ARBA" id="ARBA00022771"/>
    </source>
</evidence>
<keyword evidence="10" id="KW-0539">Nucleus</keyword>
<evidence type="ECO:0000256" key="10">
    <source>
        <dbReference type="ARBA" id="ARBA00023242"/>
    </source>
</evidence>
<evidence type="ECO:0000256" key="9">
    <source>
        <dbReference type="ARBA" id="ARBA00023170"/>
    </source>
</evidence>
<proteinExistence type="inferred from homology"/>
<dbReference type="SUPFAM" id="SSF48508">
    <property type="entry name" value="Nuclear receptor ligand-binding domain"/>
    <property type="match status" value="1"/>
</dbReference>
<keyword evidence="14" id="KW-1185">Reference proteome</keyword>
<evidence type="ECO:0000256" key="11">
    <source>
        <dbReference type="SAM" id="MobiDB-lite"/>
    </source>
</evidence>
<dbReference type="Pfam" id="PF00105">
    <property type="entry name" value="zf-C4"/>
    <property type="match status" value="1"/>
</dbReference>
<dbReference type="GO" id="GO:0003700">
    <property type="term" value="F:DNA-binding transcription factor activity"/>
    <property type="evidence" value="ECO:0007669"/>
    <property type="project" value="InterPro"/>
</dbReference>
<dbReference type="GO" id="GO:0000978">
    <property type="term" value="F:RNA polymerase II cis-regulatory region sequence-specific DNA binding"/>
    <property type="evidence" value="ECO:0007669"/>
    <property type="project" value="InterPro"/>
</dbReference>
<dbReference type="InterPro" id="IPR049636">
    <property type="entry name" value="HNF4-like_DBD"/>
</dbReference>
<keyword evidence="6" id="KW-0805">Transcription regulation</keyword>
<evidence type="ECO:0000313" key="15">
    <source>
        <dbReference type="WBParaSite" id="SVE_1026600.1"/>
    </source>
</evidence>
<dbReference type="AlphaFoldDB" id="A0A0K0FMN9"/>
<organism evidence="14 15">
    <name type="scientific">Strongyloides venezuelensis</name>
    <name type="common">Threadworm</name>
    <dbReference type="NCBI Taxonomy" id="75913"/>
    <lineage>
        <taxon>Eukaryota</taxon>
        <taxon>Metazoa</taxon>
        <taxon>Ecdysozoa</taxon>
        <taxon>Nematoda</taxon>
        <taxon>Chromadorea</taxon>
        <taxon>Rhabditida</taxon>
        <taxon>Tylenchina</taxon>
        <taxon>Panagrolaimomorpha</taxon>
        <taxon>Strongyloidoidea</taxon>
        <taxon>Strongyloididae</taxon>
        <taxon>Strongyloides</taxon>
    </lineage>
</organism>
<reference evidence="15" key="2">
    <citation type="submission" date="2015-08" db="UniProtKB">
        <authorList>
            <consortium name="WormBaseParasite"/>
        </authorList>
    </citation>
    <scope>IDENTIFICATION</scope>
</reference>
<evidence type="ECO:0000313" key="14">
    <source>
        <dbReference type="Proteomes" id="UP000035680"/>
    </source>
</evidence>
<keyword evidence="7" id="KW-0238">DNA-binding</keyword>
<dbReference type="CDD" id="cd06960">
    <property type="entry name" value="NR_DBD_HNF4A"/>
    <property type="match status" value="1"/>
</dbReference>
<dbReference type="PANTHER" id="PTHR46587">
    <property type="entry name" value="NUCLEAR HORMONE RECEPTOR FAMILY"/>
    <property type="match status" value="1"/>
</dbReference>
<evidence type="ECO:0000256" key="7">
    <source>
        <dbReference type="ARBA" id="ARBA00023125"/>
    </source>
</evidence>
<keyword evidence="9" id="KW-0675">Receptor</keyword>
<dbReference type="PRINTS" id="PR00047">
    <property type="entry name" value="STROIDFINGER"/>
</dbReference>
<sequence>MTVLGAIGSFSINNSPNTILNITTYCEVCGDYSDGYHYKIQACRSCTAFMRRCVTFNRIYSCRFSNNCKIDFRNRNTCKGCRYNKCLSKGMDTSLVQPKREPTGAQPYRRRRDPKSFRNNDSRFLNLSSDQYSNSLLPSNPLLSNRLDILSAEPPPSSYKANQNSITLPNISNISFVNSHTIPEVPLPTPGEIFLSSTSRESCQKYMLPFYNCVKKYRELQTFNSHLSVPFPHFLMDNNETPPPLRIFIPDDIDLLCRVQISNVFSWLSSISSFDSLSNSEKSDLSKRFTLRKINLDTFVMTSKYPEQIDLKCIVLENYTFIPPDMTGFEKNEDTEVVRSIRLAVFRNSIDDTFETIIKPLSELKLTDYEIVALYLFLLWSKDNERFVSKDKKKLFESQRNWVTRCLYTHYCKSSINDAEIRLGEIMLLLKELEWSYVNSCRDYLMSQLFDVGILKTNWFDKFCYSEPNFQL</sequence>
<dbReference type="Gene3D" id="3.30.50.10">
    <property type="entry name" value="Erythroid Transcription Factor GATA-1, subunit A"/>
    <property type="match status" value="1"/>
</dbReference>
<dbReference type="GO" id="GO:0005634">
    <property type="term" value="C:nucleus"/>
    <property type="evidence" value="ECO:0007669"/>
    <property type="project" value="UniProtKB-SubCell"/>
</dbReference>
<dbReference type="Pfam" id="PF00104">
    <property type="entry name" value="Hormone_recep"/>
    <property type="match status" value="1"/>
</dbReference>
<evidence type="ECO:0000256" key="5">
    <source>
        <dbReference type="ARBA" id="ARBA00022833"/>
    </source>
</evidence>
<dbReference type="STRING" id="75913.A0A0K0FMN9"/>
<dbReference type="InterPro" id="IPR035500">
    <property type="entry name" value="NHR-like_dom_sf"/>
</dbReference>
<dbReference type="InterPro" id="IPR000536">
    <property type="entry name" value="Nucl_hrmn_rcpt_lig-bd"/>
</dbReference>
<dbReference type="SMART" id="SM00430">
    <property type="entry name" value="HOLI"/>
    <property type="match status" value="1"/>
</dbReference>
<dbReference type="SUPFAM" id="SSF57716">
    <property type="entry name" value="Glucocorticoid receptor-like (DNA-binding domain)"/>
    <property type="match status" value="1"/>
</dbReference>
<accession>A0A0K0FMN9</accession>
<keyword evidence="5" id="KW-0862">Zinc</keyword>
<feature type="domain" description="NR LBD" evidence="13">
    <location>
        <begin position="191"/>
        <end position="466"/>
    </location>
</feature>
<evidence type="ECO:0000256" key="8">
    <source>
        <dbReference type="ARBA" id="ARBA00023163"/>
    </source>
</evidence>
<evidence type="ECO:0000259" key="12">
    <source>
        <dbReference type="PROSITE" id="PS51030"/>
    </source>
</evidence>
<reference evidence="14" key="1">
    <citation type="submission" date="2014-07" db="EMBL/GenBank/DDBJ databases">
        <authorList>
            <person name="Martin A.A"/>
            <person name="De Silva N."/>
        </authorList>
    </citation>
    <scope>NUCLEOTIDE SEQUENCE</scope>
</reference>
<keyword evidence="3" id="KW-0479">Metal-binding</keyword>
<dbReference type="GO" id="GO:0008270">
    <property type="term" value="F:zinc ion binding"/>
    <property type="evidence" value="ECO:0007669"/>
    <property type="project" value="UniProtKB-KW"/>
</dbReference>
<comment type="similarity">
    <text evidence="2">Belongs to the nuclear hormone receptor family.</text>
</comment>
<dbReference type="SMART" id="SM00399">
    <property type="entry name" value="ZnF_C4"/>
    <property type="match status" value="1"/>
</dbReference>
<evidence type="ECO:0000256" key="1">
    <source>
        <dbReference type="ARBA" id="ARBA00004123"/>
    </source>
</evidence>
<feature type="domain" description="Nuclear receptor" evidence="12">
    <location>
        <begin position="23"/>
        <end position="98"/>
    </location>
</feature>
<feature type="region of interest" description="Disordered" evidence="11">
    <location>
        <begin position="95"/>
        <end position="120"/>
    </location>
</feature>
<dbReference type="InterPro" id="IPR001628">
    <property type="entry name" value="Znf_hrmn_rcpt"/>
</dbReference>